<feature type="domain" description="Disintegrin" evidence="9">
    <location>
        <begin position="254"/>
        <end position="342"/>
    </location>
</feature>
<evidence type="ECO:0000259" key="10">
    <source>
        <dbReference type="PROSITE" id="PS50215"/>
    </source>
</evidence>
<accession>A0AAV2RZS3</accession>
<keyword evidence="4 8" id="KW-0472">Membrane</keyword>
<dbReference type="SUPFAM" id="SSF55486">
    <property type="entry name" value="Metalloproteases ('zincins'), catalytic domain"/>
    <property type="match status" value="1"/>
</dbReference>
<feature type="transmembrane region" description="Helical" evidence="8">
    <location>
        <begin position="476"/>
        <end position="498"/>
    </location>
</feature>
<evidence type="ECO:0000256" key="1">
    <source>
        <dbReference type="ARBA" id="ARBA00004167"/>
    </source>
</evidence>
<dbReference type="PROSITE" id="PS50214">
    <property type="entry name" value="DISINTEGRIN_2"/>
    <property type="match status" value="1"/>
</dbReference>
<dbReference type="PANTHER" id="PTHR11905:SF248">
    <property type="entry name" value="DISINTEGRIN AND METALLOPROTEINASE DOMAIN-CONTAINING PROTEIN UNC-71"/>
    <property type="match status" value="1"/>
</dbReference>
<keyword evidence="3 8" id="KW-1133">Transmembrane helix</keyword>
<comment type="subcellular location">
    <subcellularLocation>
        <location evidence="1">Membrane</location>
        <topology evidence="1">Single-pass membrane protein</topology>
    </subcellularLocation>
</comment>
<dbReference type="SMART" id="SM00608">
    <property type="entry name" value="ACR"/>
    <property type="match status" value="1"/>
</dbReference>
<comment type="caution">
    <text evidence="6">Lacks conserved residue(s) required for the propagation of feature annotation.</text>
</comment>
<sequence>MSQSRKYFEILLRNTHLILMVFFYKMLLLSYHYVICVTKGYQTSPHLLTDHQLLNATQKSQWWSCALFRICPNLLLHIYWFSESNRLHSVFQKVEVMIVLLGIEKVEGVTLSGGIVVSIGNLLAYKRTFSIEHDYLMLFTNEQFEGGLRSIPFAEGICHPEKSTGVVKASIPASVALTAWIVANQLAISLGMGNDTDSCVCQEQHCIMQEVPKHSPSFEERKLGWSDCSKQWMMQHFDDGNTFPCLKDVPEKVLSSCGNGILEKEELCDCGPESFCNNTCFIATVCQLADHAHCASGACCDIEKCQVKRMSTICRAIMNKCDLPEFCSGHNETCPPDVHKADGFNCHGQDKCYRGQCGAYNKLELCQKTWGLSYKVAHEDCFRGAECGVLQCVDGNRNDCTMTYIANKEEELQRAPDGANCKKGKMCIKTECSAIPAIKFPRNCSGNGLCNNVGQCYCEEGYALPDCAYKKPSTSMIVGLTFPIICIVVLIAVLLFCLKKRKDKGEEDELHLRDHPLQLPGPGLGNRHDSENSLYGVARGG</sequence>
<evidence type="ECO:0000256" key="2">
    <source>
        <dbReference type="ARBA" id="ARBA00022692"/>
    </source>
</evidence>
<evidence type="ECO:0000256" key="4">
    <source>
        <dbReference type="ARBA" id="ARBA00023136"/>
    </source>
</evidence>
<evidence type="ECO:0000259" key="9">
    <source>
        <dbReference type="PROSITE" id="PS50214"/>
    </source>
</evidence>
<dbReference type="Pfam" id="PF00200">
    <property type="entry name" value="Disintegrin"/>
    <property type="match status" value="1"/>
</dbReference>
<dbReference type="PROSITE" id="PS50215">
    <property type="entry name" value="ADAM_MEPRO"/>
    <property type="match status" value="1"/>
</dbReference>
<evidence type="ECO:0000313" key="11">
    <source>
        <dbReference type="EMBL" id="CAL4150246.1"/>
    </source>
</evidence>
<dbReference type="PROSITE" id="PS01186">
    <property type="entry name" value="EGF_2"/>
    <property type="match status" value="1"/>
</dbReference>
<dbReference type="PANTHER" id="PTHR11905">
    <property type="entry name" value="ADAM A DISINTEGRIN AND METALLOPROTEASE DOMAIN"/>
    <property type="match status" value="1"/>
</dbReference>
<dbReference type="EMBL" id="CAXKWB010037579">
    <property type="protein sequence ID" value="CAL4150246.1"/>
    <property type="molecule type" value="Genomic_DNA"/>
</dbReference>
<dbReference type="InterPro" id="IPR001762">
    <property type="entry name" value="Disintegrin_dom"/>
</dbReference>
<reference evidence="11 12" key="1">
    <citation type="submission" date="2024-05" db="EMBL/GenBank/DDBJ databases">
        <authorList>
            <person name="Wallberg A."/>
        </authorList>
    </citation>
    <scope>NUCLEOTIDE SEQUENCE [LARGE SCALE GENOMIC DNA]</scope>
</reference>
<dbReference type="InterPro" id="IPR006586">
    <property type="entry name" value="ADAM_Cys-rich"/>
</dbReference>
<protein>
    <submittedName>
        <fullName evidence="11">Uncharacterized protein</fullName>
    </submittedName>
</protein>
<evidence type="ECO:0000256" key="3">
    <source>
        <dbReference type="ARBA" id="ARBA00022989"/>
    </source>
</evidence>
<dbReference type="InterPro" id="IPR000742">
    <property type="entry name" value="EGF"/>
</dbReference>
<keyword evidence="2 8" id="KW-0812">Transmembrane</keyword>
<dbReference type="InterPro" id="IPR024079">
    <property type="entry name" value="MetalloPept_cat_dom_sf"/>
</dbReference>
<evidence type="ECO:0000256" key="7">
    <source>
        <dbReference type="SAM" id="MobiDB-lite"/>
    </source>
</evidence>
<feature type="non-terminal residue" evidence="11">
    <location>
        <position position="541"/>
    </location>
</feature>
<dbReference type="Gene3D" id="4.10.70.10">
    <property type="entry name" value="Disintegrin domain"/>
    <property type="match status" value="1"/>
</dbReference>
<evidence type="ECO:0000256" key="6">
    <source>
        <dbReference type="PROSITE-ProRule" id="PRU00276"/>
    </source>
</evidence>
<dbReference type="AlphaFoldDB" id="A0AAV2RZS3"/>
<evidence type="ECO:0000256" key="8">
    <source>
        <dbReference type="SAM" id="Phobius"/>
    </source>
</evidence>
<dbReference type="InterPro" id="IPR001590">
    <property type="entry name" value="Peptidase_M12B"/>
</dbReference>
<dbReference type="GO" id="GO:0004222">
    <property type="term" value="F:metalloendopeptidase activity"/>
    <property type="evidence" value="ECO:0007669"/>
    <property type="project" value="InterPro"/>
</dbReference>
<feature type="disulfide bond" evidence="5">
    <location>
        <begin position="314"/>
        <end position="334"/>
    </location>
</feature>
<dbReference type="Pfam" id="PF01421">
    <property type="entry name" value="Reprolysin"/>
    <property type="match status" value="1"/>
</dbReference>
<evidence type="ECO:0000256" key="5">
    <source>
        <dbReference type="PROSITE-ProRule" id="PRU00068"/>
    </source>
</evidence>
<feature type="domain" description="Peptidase M12B" evidence="10">
    <location>
        <begin position="85"/>
        <end position="250"/>
    </location>
</feature>
<feature type="transmembrane region" description="Helical" evidence="8">
    <location>
        <begin position="12"/>
        <end position="34"/>
    </location>
</feature>
<dbReference type="GO" id="GO:0016020">
    <property type="term" value="C:membrane"/>
    <property type="evidence" value="ECO:0007669"/>
    <property type="project" value="UniProtKB-SubCell"/>
</dbReference>
<dbReference type="Proteomes" id="UP001497623">
    <property type="component" value="Unassembled WGS sequence"/>
</dbReference>
<dbReference type="SMART" id="SM00050">
    <property type="entry name" value="DISIN"/>
    <property type="match status" value="1"/>
</dbReference>
<feature type="disulfide bond" evidence="6">
    <location>
        <begin position="201"/>
        <end position="206"/>
    </location>
</feature>
<feature type="region of interest" description="Disordered" evidence="7">
    <location>
        <begin position="509"/>
        <end position="541"/>
    </location>
</feature>
<keyword evidence="6" id="KW-1015">Disulfide bond</keyword>
<evidence type="ECO:0000313" key="12">
    <source>
        <dbReference type="Proteomes" id="UP001497623"/>
    </source>
</evidence>
<dbReference type="Gene3D" id="2.10.25.10">
    <property type="entry name" value="Laminin"/>
    <property type="match status" value="1"/>
</dbReference>
<dbReference type="GO" id="GO:0006509">
    <property type="term" value="P:membrane protein ectodomain proteolysis"/>
    <property type="evidence" value="ECO:0007669"/>
    <property type="project" value="TreeGrafter"/>
</dbReference>
<comment type="caution">
    <text evidence="11">The sequence shown here is derived from an EMBL/GenBank/DDBJ whole genome shotgun (WGS) entry which is preliminary data.</text>
</comment>
<dbReference type="SUPFAM" id="SSF57552">
    <property type="entry name" value="Blood coagulation inhibitor (disintegrin)"/>
    <property type="match status" value="1"/>
</dbReference>
<dbReference type="Gene3D" id="3.40.390.10">
    <property type="entry name" value="Collagenase (Catalytic Domain)"/>
    <property type="match status" value="1"/>
</dbReference>
<keyword evidence="12" id="KW-1185">Reference proteome</keyword>
<gene>
    <name evidence="11" type="ORF">MNOR_LOCUS30556</name>
</gene>
<name>A0AAV2RZS3_MEGNR</name>
<proteinExistence type="predicted"/>
<dbReference type="InterPro" id="IPR036436">
    <property type="entry name" value="Disintegrin_dom_sf"/>
</dbReference>
<organism evidence="11 12">
    <name type="scientific">Meganyctiphanes norvegica</name>
    <name type="common">Northern krill</name>
    <name type="synonym">Thysanopoda norvegica</name>
    <dbReference type="NCBI Taxonomy" id="48144"/>
    <lineage>
        <taxon>Eukaryota</taxon>
        <taxon>Metazoa</taxon>
        <taxon>Ecdysozoa</taxon>
        <taxon>Arthropoda</taxon>
        <taxon>Crustacea</taxon>
        <taxon>Multicrustacea</taxon>
        <taxon>Malacostraca</taxon>
        <taxon>Eumalacostraca</taxon>
        <taxon>Eucarida</taxon>
        <taxon>Euphausiacea</taxon>
        <taxon>Euphausiidae</taxon>
        <taxon>Meganyctiphanes</taxon>
    </lineage>
</organism>